<dbReference type="InterPro" id="IPR000073">
    <property type="entry name" value="AB_hydrolase_1"/>
</dbReference>
<dbReference type="Gene3D" id="3.40.50.1820">
    <property type="entry name" value="alpha/beta hydrolase"/>
    <property type="match status" value="1"/>
</dbReference>
<organism evidence="3 4">
    <name type="scientific">Puniceibacterium antarcticum</name>
    <dbReference type="NCBI Taxonomy" id="1206336"/>
    <lineage>
        <taxon>Bacteria</taxon>
        <taxon>Pseudomonadati</taxon>
        <taxon>Pseudomonadota</taxon>
        <taxon>Alphaproteobacteria</taxon>
        <taxon>Rhodobacterales</taxon>
        <taxon>Paracoccaceae</taxon>
        <taxon>Puniceibacterium</taxon>
    </lineage>
</organism>
<dbReference type="InterPro" id="IPR029058">
    <property type="entry name" value="AB_hydrolase_fold"/>
</dbReference>
<feature type="active site" description="Nucleophile" evidence="1">
    <location>
        <position position="133"/>
    </location>
</feature>
<feature type="active site" evidence="1">
    <location>
        <position position="287"/>
    </location>
</feature>
<evidence type="ECO:0000313" key="4">
    <source>
        <dbReference type="Proteomes" id="UP000231259"/>
    </source>
</evidence>
<dbReference type="Proteomes" id="UP000231259">
    <property type="component" value="Unassembled WGS sequence"/>
</dbReference>
<dbReference type="AlphaFoldDB" id="A0A2G8RAW7"/>
<reference evidence="3 4" key="1">
    <citation type="submission" date="2013-09" db="EMBL/GenBank/DDBJ databases">
        <title>Genome sequencing of Phaeobacter antarcticus sp. nov. SM1211.</title>
        <authorList>
            <person name="Zhang X.-Y."/>
            <person name="Liu C."/>
            <person name="Chen X.-L."/>
            <person name="Xie B.-B."/>
            <person name="Qin Q.-L."/>
            <person name="Rong J.-C."/>
            <person name="Zhang Y.-Z."/>
        </authorList>
    </citation>
    <scope>NUCLEOTIDE SEQUENCE [LARGE SCALE GENOMIC DNA]</scope>
    <source>
        <strain evidence="3 4">SM1211</strain>
    </source>
</reference>
<evidence type="ECO:0000313" key="3">
    <source>
        <dbReference type="EMBL" id="PIL18705.1"/>
    </source>
</evidence>
<feature type="active site" evidence="1">
    <location>
        <position position="316"/>
    </location>
</feature>
<accession>A0A2G8RAW7</accession>
<dbReference type="PANTHER" id="PTHR32268:SF15">
    <property type="entry name" value="HOMOSERINE ACETYLTRANSFERASE FAMILY PROTEIN (AFU_ORTHOLOGUE AFUA_1G15350)"/>
    <property type="match status" value="1"/>
</dbReference>
<dbReference type="GO" id="GO:0016747">
    <property type="term" value="F:acyltransferase activity, transferring groups other than amino-acyl groups"/>
    <property type="evidence" value="ECO:0007669"/>
    <property type="project" value="InterPro"/>
</dbReference>
<feature type="domain" description="AB hydrolase-1" evidence="2">
    <location>
        <begin position="68"/>
        <end position="176"/>
    </location>
</feature>
<dbReference type="SUPFAM" id="SSF53474">
    <property type="entry name" value="alpha/beta-Hydrolases"/>
    <property type="match status" value="1"/>
</dbReference>
<protein>
    <recommendedName>
        <fullName evidence="2">AB hydrolase-1 domain-containing protein</fullName>
    </recommendedName>
</protein>
<dbReference type="OrthoDB" id="9800754at2"/>
<dbReference type="RefSeq" id="WP_099912340.1">
    <property type="nucleotide sequence ID" value="NZ_AWWI01000121.1"/>
</dbReference>
<dbReference type="PANTHER" id="PTHR32268">
    <property type="entry name" value="HOMOSERINE O-ACETYLTRANSFERASE"/>
    <property type="match status" value="1"/>
</dbReference>
<dbReference type="EMBL" id="AWWI01000121">
    <property type="protein sequence ID" value="PIL18705.1"/>
    <property type="molecule type" value="Genomic_DNA"/>
</dbReference>
<comment type="caution">
    <text evidence="3">The sequence shown here is derived from an EMBL/GenBank/DDBJ whole genome shotgun (WGS) entry which is preliminary data.</text>
</comment>
<dbReference type="InterPro" id="IPR008220">
    <property type="entry name" value="HAT_MetX-like"/>
</dbReference>
<evidence type="ECO:0000259" key="2">
    <source>
        <dbReference type="Pfam" id="PF00561"/>
    </source>
</evidence>
<name>A0A2G8RAW7_9RHOB</name>
<dbReference type="PIRSF" id="PIRSF000443">
    <property type="entry name" value="Homoser_Ac_trans"/>
    <property type="match status" value="1"/>
</dbReference>
<proteinExistence type="predicted"/>
<keyword evidence="4" id="KW-1185">Reference proteome</keyword>
<evidence type="ECO:0000256" key="1">
    <source>
        <dbReference type="PIRSR" id="PIRSR000443-1"/>
    </source>
</evidence>
<dbReference type="Pfam" id="PF00561">
    <property type="entry name" value="Abhydrolase_1"/>
    <property type="match status" value="1"/>
</dbReference>
<gene>
    <name evidence="3" type="ORF">P775_19220</name>
</gene>
<sequence length="341" mass="38061">MTDPLPQLQHYDIADFVLQSGEVLPKATLAYRTYGTLNDNRSNAILYPTSYGVVDADVAWLIGPGRVLDPSKYFIVAVNMFGNGASSSPSNMERNPETGLFARFSHVDNVTAQHQLITQHLGIDQLALAYGWSMGAQQALHWGALFPDAVARIFTICGTAKTSVHNWVFLDSLRATLTTDPAWDGQAFSAHPDRGLRAFGRVYAGWALSQAFYRERVYESLGYDDIETYLAETWDKTFLHRDPHNLLSLLDTWQRCDISDNDRFNGDLRAALGAITARTVHMAASTDLYFRARDIKAEAEHMSNGQYAELTTVWGHRGGNPQQSPEDETVLRSTVQRLLEA</sequence>
<dbReference type="NCBIfam" id="NF005757">
    <property type="entry name" value="PRK07581.1"/>
    <property type="match status" value="1"/>
</dbReference>